<dbReference type="PANTHER" id="PTHR47757">
    <property type="entry name" value="SERPENTINE RECEPTOR, CLASS E (EPSILON)-RELATED"/>
    <property type="match status" value="1"/>
</dbReference>
<protein>
    <submittedName>
        <fullName evidence="8">Pecanex-like protein</fullName>
    </submittedName>
</protein>
<evidence type="ECO:0000256" key="5">
    <source>
        <dbReference type="ARBA" id="ARBA00023136"/>
    </source>
</evidence>
<dbReference type="GO" id="GO:0007606">
    <property type="term" value="P:sensory perception of chemical stimulus"/>
    <property type="evidence" value="ECO:0007669"/>
    <property type="project" value="InterPro"/>
</dbReference>
<organism evidence="7 8">
    <name type="scientific">Caenorhabditis tropicalis</name>
    <dbReference type="NCBI Taxonomy" id="1561998"/>
    <lineage>
        <taxon>Eukaryota</taxon>
        <taxon>Metazoa</taxon>
        <taxon>Ecdysozoa</taxon>
        <taxon>Nematoda</taxon>
        <taxon>Chromadorea</taxon>
        <taxon>Rhabditida</taxon>
        <taxon>Rhabditina</taxon>
        <taxon>Rhabditomorpha</taxon>
        <taxon>Rhabditoidea</taxon>
        <taxon>Rhabditidae</taxon>
        <taxon>Peloderinae</taxon>
        <taxon>Caenorhabditis</taxon>
    </lineage>
</organism>
<dbReference type="InterPro" id="IPR004151">
    <property type="entry name" value="7TM_GPCR_serpentine_rcpt_Sre"/>
</dbReference>
<proteinExistence type="inferred from homology"/>
<keyword evidence="4 6" id="KW-1133">Transmembrane helix</keyword>
<sequence>MYLIVMFYNIHLTNELKNDTARKKFDKYSLAYRFQLEENLKVFMLIKQVIISIGVYVLLNILAVIVSNSNYFSESFNLSMVFLVENCILLNPLLICTVTMCSVDPWRAILIRDIDILSCRLLRLNRTNIHRVRSIEEKMMAREETDIYFRDLKVMWA</sequence>
<accession>A0A1I7UGS9</accession>
<evidence type="ECO:0000256" key="3">
    <source>
        <dbReference type="ARBA" id="ARBA00022692"/>
    </source>
</evidence>
<keyword evidence="5 6" id="KW-0472">Membrane</keyword>
<comment type="similarity">
    <text evidence="2">Belongs to the nematode receptor-like protein sre family.</text>
</comment>
<keyword evidence="7" id="KW-1185">Reference proteome</keyword>
<dbReference type="GO" id="GO:0016020">
    <property type="term" value="C:membrane"/>
    <property type="evidence" value="ECO:0007669"/>
    <property type="project" value="UniProtKB-SubCell"/>
</dbReference>
<feature type="transmembrane region" description="Helical" evidence="6">
    <location>
        <begin position="42"/>
        <end position="66"/>
    </location>
</feature>
<dbReference type="Pfam" id="PF03125">
    <property type="entry name" value="Sre"/>
    <property type="match status" value="1"/>
</dbReference>
<dbReference type="AlphaFoldDB" id="A0A1I7UGS9"/>
<dbReference type="PANTHER" id="PTHR47757:SF1">
    <property type="entry name" value="SERPENTINE RECEPTOR, CLASS E (EPSILON)"/>
    <property type="match status" value="1"/>
</dbReference>
<evidence type="ECO:0000256" key="4">
    <source>
        <dbReference type="ARBA" id="ARBA00022989"/>
    </source>
</evidence>
<evidence type="ECO:0000256" key="2">
    <source>
        <dbReference type="ARBA" id="ARBA00006803"/>
    </source>
</evidence>
<reference evidence="8" key="1">
    <citation type="submission" date="2016-11" db="UniProtKB">
        <authorList>
            <consortium name="WormBaseParasite"/>
        </authorList>
    </citation>
    <scope>IDENTIFICATION</scope>
</reference>
<evidence type="ECO:0000313" key="7">
    <source>
        <dbReference type="Proteomes" id="UP000095282"/>
    </source>
</evidence>
<keyword evidence="3 6" id="KW-0812">Transmembrane</keyword>
<evidence type="ECO:0000256" key="1">
    <source>
        <dbReference type="ARBA" id="ARBA00004141"/>
    </source>
</evidence>
<comment type="subcellular location">
    <subcellularLocation>
        <location evidence="1">Membrane</location>
        <topology evidence="1">Multi-pass membrane protein</topology>
    </subcellularLocation>
</comment>
<dbReference type="WBParaSite" id="Csp11.Scaffold629.g9173.t3">
    <property type="protein sequence ID" value="Csp11.Scaffold629.g9173.t3"/>
    <property type="gene ID" value="Csp11.Scaffold629.g9173"/>
</dbReference>
<name>A0A1I7UGS9_9PELO</name>
<dbReference type="Proteomes" id="UP000095282">
    <property type="component" value="Unplaced"/>
</dbReference>
<evidence type="ECO:0000313" key="8">
    <source>
        <dbReference type="WBParaSite" id="Csp11.Scaffold629.g9173.t3"/>
    </source>
</evidence>
<evidence type="ECO:0000256" key="6">
    <source>
        <dbReference type="SAM" id="Phobius"/>
    </source>
</evidence>
<dbReference type="InterPro" id="IPR053365">
    <property type="entry name" value="Nematode_rcpt-like"/>
</dbReference>
<feature type="transmembrane region" description="Helical" evidence="6">
    <location>
        <begin position="78"/>
        <end position="103"/>
    </location>
</feature>